<dbReference type="EMBL" id="SXDP01000004">
    <property type="protein sequence ID" value="NEZ46874.1"/>
    <property type="molecule type" value="Genomic_DNA"/>
</dbReference>
<dbReference type="InterPro" id="IPR007612">
    <property type="entry name" value="LOR"/>
</dbReference>
<sequence>MKFIIKQKLFSIRDKYIVENEEGQKLYKVEGSLMSLGKKFRMYDTYDREVVYIKEKIIKIVPKYYININGNDVATVKKQVSFIKPVFLVESVIGNYEVKGDIFHYNFYIQKQGKKISIVKKRLLSIKDCYEVNIKDGESQILILAIVIIIDEVIHNNKNKEED</sequence>
<evidence type="ECO:0000256" key="1">
    <source>
        <dbReference type="ARBA" id="ARBA00005437"/>
    </source>
</evidence>
<protein>
    <recommendedName>
        <fullName evidence="4">Tubby C 2 family protein</fullName>
    </recommendedName>
</protein>
<evidence type="ECO:0008006" key="4">
    <source>
        <dbReference type="Google" id="ProtNLM"/>
    </source>
</evidence>
<dbReference type="SUPFAM" id="SSF54518">
    <property type="entry name" value="Tubby C-terminal domain-like"/>
    <property type="match status" value="1"/>
</dbReference>
<dbReference type="InterPro" id="IPR025659">
    <property type="entry name" value="Tubby-like_C"/>
</dbReference>
<comment type="similarity">
    <text evidence="1">Belongs to the LOR family.</text>
</comment>
<gene>
    <name evidence="2" type="ORF">FDF74_06555</name>
</gene>
<dbReference type="RefSeq" id="WP_163249050.1">
    <property type="nucleotide sequence ID" value="NZ_SXDP01000004.1"/>
</dbReference>
<name>A0A6M0R9C9_9CLOT</name>
<comment type="caution">
    <text evidence="2">The sequence shown here is derived from an EMBL/GenBank/DDBJ whole genome shotgun (WGS) entry which is preliminary data.</text>
</comment>
<keyword evidence="3" id="KW-1185">Reference proteome</keyword>
<evidence type="ECO:0000313" key="2">
    <source>
        <dbReference type="EMBL" id="NEZ46874.1"/>
    </source>
</evidence>
<dbReference type="AlphaFoldDB" id="A0A6M0R9C9"/>
<accession>A0A6M0R9C9</accession>
<dbReference type="InterPro" id="IPR038595">
    <property type="entry name" value="LOR_sf"/>
</dbReference>
<dbReference type="Proteomes" id="UP000473885">
    <property type="component" value="Unassembled WGS sequence"/>
</dbReference>
<proteinExistence type="inferred from homology"/>
<dbReference type="Pfam" id="PF04525">
    <property type="entry name" value="LOR"/>
    <property type="match status" value="1"/>
</dbReference>
<dbReference type="Gene3D" id="2.40.160.200">
    <property type="entry name" value="LURP1-related"/>
    <property type="match status" value="1"/>
</dbReference>
<reference evidence="2 3" key="1">
    <citation type="submission" date="2019-04" db="EMBL/GenBank/DDBJ databases">
        <title>Genome sequencing of Clostridium botulinum Groups I-IV and Clostridium butyricum.</title>
        <authorList>
            <person name="Brunt J."/>
            <person name="Van Vliet A.H.M."/>
            <person name="Stringer S.C."/>
            <person name="Carter A.T."/>
            <person name="Peck M.W."/>
        </authorList>
    </citation>
    <scope>NUCLEOTIDE SEQUENCE [LARGE SCALE GENOMIC DNA]</scope>
    <source>
        <strain evidence="2 3">IFR 18/094</strain>
    </source>
</reference>
<evidence type="ECO:0000313" key="3">
    <source>
        <dbReference type="Proteomes" id="UP000473885"/>
    </source>
</evidence>
<organism evidence="2 3">
    <name type="scientific">Clostridium niameyense</name>
    <dbReference type="NCBI Taxonomy" id="1622073"/>
    <lineage>
        <taxon>Bacteria</taxon>
        <taxon>Bacillati</taxon>
        <taxon>Bacillota</taxon>
        <taxon>Clostridia</taxon>
        <taxon>Eubacteriales</taxon>
        <taxon>Clostridiaceae</taxon>
        <taxon>Clostridium</taxon>
    </lineage>
</organism>